<keyword evidence="2" id="KW-1185">Reference proteome</keyword>
<proteinExistence type="predicted"/>
<protein>
    <submittedName>
        <fullName evidence="1">Sulfotransferase</fullName>
    </submittedName>
</protein>
<reference evidence="2" key="1">
    <citation type="journal article" date="2019" name="Int. J. Syst. Evol. Microbiol.">
        <title>The Global Catalogue of Microorganisms (GCM) 10K type strain sequencing project: providing services to taxonomists for standard genome sequencing and annotation.</title>
        <authorList>
            <consortium name="The Broad Institute Genomics Platform"/>
            <consortium name="The Broad Institute Genome Sequencing Center for Infectious Disease"/>
            <person name="Wu L."/>
            <person name="Ma J."/>
        </authorList>
    </citation>
    <scope>NUCLEOTIDE SEQUENCE [LARGE SCALE GENOMIC DNA]</scope>
    <source>
        <strain evidence="2">JCM 6835</strain>
    </source>
</reference>
<gene>
    <name evidence="1" type="ORF">GCM10010412_082330</name>
</gene>
<dbReference type="EMBL" id="BAAATE010000034">
    <property type="protein sequence ID" value="GAA2691812.1"/>
    <property type="molecule type" value="Genomic_DNA"/>
</dbReference>
<dbReference type="Pfam" id="PF13469">
    <property type="entry name" value="Sulfotransfer_3"/>
    <property type="match status" value="1"/>
</dbReference>
<dbReference type="Gene3D" id="3.40.50.300">
    <property type="entry name" value="P-loop containing nucleotide triphosphate hydrolases"/>
    <property type="match status" value="1"/>
</dbReference>
<accession>A0ABP6FI08</accession>
<dbReference type="SUPFAM" id="SSF52540">
    <property type="entry name" value="P-loop containing nucleoside triphosphate hydrolases"/>
    <property type="match status" value="1"/>
</dbReference>
<dbReference type="Proteomes" id="UP001501666">
    <property type="component" value="Unassembled WGS sequence"/>
</dbReference>
<name>A0ABP6FI08_9ACTN</name>
<organism evidence="1 2">
    <name type="scientific">Nonomuraea recticatena</name>
    <dbReference type="NCBI Taxonomy" id="46178"/>
    <lineage>
        <taxon>Bacteria</taxon>
        <taxon>Bacillati</taxon>
        <taxon>Actinomycetota</taxon>
        <taxon>Actinomycetes</taxon>
        <taxon>Streptosporangiales</taxon>
        <taxon>Streptosporangiaceae</taxon>
        <taxon>Nonomuraea</taxon>
    </lineage>
</organism>
<dbReference type="InterPro" id="IPR027417">
    <property type="entry name" value="P-loop_NTPase"/>
</dbReference>
<evidence type="ECO:0000313" key="1">
    <source>
        <dbReference type="EMBL" id="GAA2691812.1"/>
    </source>
</evidence>
<comment type="caution">
    <text evidence="1">The sequence shown here is derived from an EMBL/GenBank/DDBJ whole genome shotgun (WGS) entry which is preliminary data.</text>
</comment>
<sequence length="250" mass="27564">MLRTDAVTVASGLPRLLAAPTMLLSAPRSGSTLLRAVLGSHSRLHAPHEITLNKITVDVPFGVVEGQLRQVRTRQDLEHLLWDRVLHAELQRSGKPRIVHKSPGDVLAWERLAACWPDARWVFLLRHPANILQSWVDATDHGPDASAAHLLTFMTALDAARAALPGITVRYEQLVADPAAHVARVCDHLGEPFEPAMLNYGQHGHGPFRRGFGDWSDNINSGRIQTGRPLPPPSRIPHVLRPVCEAWGYA</sequence>
<evidence type="ECO:0000313" key="2">
    <source>
        <dbReference type="Proteomes" id="UP001501666"/>
    </source>
</evidence>